<reference evidence="1" key="2">
    <citation type="submission" date="2025-09" db="UniProtKB">
        <authorList>
            <consortium name="Ensembl"/>
        </authorList>
    </citation>
    <scope>IDENTIFICATION</scope>
</reference>
<evidence type="ECO:0000313" key="1">
    <source>
        <dbReference type="Ensembl" id="ENSCPBP00000014613.1"/>
    </source>
</evidence>
<dbReference type="AlphaFoldDB" id="A0A8C3FVG2"/>
<accession>A0A8C3FVG2</accession>
<keyword evidence="2" id="KW-1185">Reference proteome</keyword>
<dbReference type="Ensembl" id="ENSCPBT00000017347.1">
    <property type="protein sequence ID" value="ENSCPBP00000014613.1"/>
    <property type="gene ID" value="ENSCPBG00000010861.1"/>
</dbReference>
<name>A0A8C3FVG2_CHRPI</name>
<protein>
    <submittedName>
        <fullName evidence="1">Uncharacterized protein</fullName>
    </submittedName>
</protein>
<reference evidence="1" key="1">
    <citation type="submission" date="2025-08" db="UniProtKB">
        <authorList>
            <consortium name="Ensembl"/>
        </authorList>
    </citation>
    <scope>IDENTIFICATION</scope>
</reference>
<organism evidence="1 2">
    <name type="scientific">Chrysemys picta bellii</name>
    <name type="common">Western painted turtle</name>
    <name type="synonym">Emys bellii</name>
    <dbReference type="NCBI Taxonomy" id="8478"/>
    <lineage>
        <taxon>Eukaryota</taxon>
        <taxon>Metazoa</taxon>
        <taxon>Chordata</taxon>
        <taxon>Craniata</taxon>
        <taxon>Vertebrata</taxon>
        <taxon>Euteleostomi</taxon>
        <taxon>Archelosauria</taxon>
        <taxon>Testudinata</taxon>
        <taxon>Testudines</taxon>
        <taxon>Cryptodira</taxon>
        <taxon>Durocryptodira</taxon>
        <taxon>Testudinoidea</taxon>
        <taxon>Emydidae</taxon>
        <taxon>Chrysemys</taxon>
    </lineage>
</organism>
<evidence type="ECO:0000313" key="2">
    <source>
        <dbReference type="Proteomes" id="UP000694380"/>
    </source>
</evidence>
<sequence>MASHLAEGCCDNCKIQPDFSHGFEFHNWAGHLSVCTDRDCRGRTPLRVYRQTHTGQHEHTPRSVQTDTHCMDRTPLGLYRQIHTVWAGRPSVCTDRQTLYGQDAPQAVQTDTLRGQDAPWAVQTDTRCAGSMPHGLYRQTCTGRTPLGLYRDTHTVWAARSSGCTDRHTAWAGRPSVCTERHTLYGQHAPRSVQTDTYRQDSPWSVQTDRHTLYGQDASQAVQRDTLYTLYRQTHTVWAARPSVCADPEMRDPAHGGWGKCKPRTRLQAARKSQVLCFFH</sequence>
<proteinExistence type="predicted"/>
<dbReference type="Proteomes" id="UP000694380">
    <property type="component" value="Unplaced"/>
</dbReference>